<keyword evidence="3" id="KW-1185">Reference proteome</keyword>
<feature type="compositionally biased region" description="Acidic residues" evidence="1">
    <location>
        <begin position="45"/>
        <end position="60"/>
    </location>
</feature>
<feature type="compositionally biased region" description="Basic residues" evidence="1">
    <location>
        <begin position="483"/>
        <end position="493"/>
    </location>
</feature>
<feature type="compositionally biased region" description="Polar residues" evidence="1">
    <location>
        <begin position="756"/>
        <end position="770"/>
    </location>
</feature>
<feature type="region of interest" description="Disordered" evidence="1">
    <location>
        <begin position="1461"/>
        <end position="1485"/>
    </location>
</feature>
<dbReference type="Proteomes" id="UP001438707">
    <property type="component" value="Unassembled WGS sequence"/>
</dbReference>
<feature type="region of interest" description="Disordered" evidence="1">
    <location>
        <begin position="470"/>
        <end position="517"/>
    </location>
</feature>
<feature type="compositionally biased region" description="Polar residues" evidence="1">
    <location>
        <begin position="550"/>
        <end position="559"/>
    </location>
</feature>
<evidence type="ECO:0000313" key="3">
    <source>
        <dbReference type="Proteomes" id="UP001438707"/>
    </source>
</evidence>
<feature type="compositionally biased region" description="Polar residues" evidence="1">
    <location>
        <begin position="688"/>
        <end position="723"/>
    </location>
</feature>
<feature type="region of interest" description="Disordered" evidence="1">
    <location>
        <begin position="1"/>
        <end position="124"/>
    </location>
</feature>
<feature type="compositionally biased region" description="Low complexity" evidence="1">
    <location>
        <begin position="99"/>
        <end position="117"/>
    </location>
</feature>
<feature type="compositionally biased region" description="Basic and acidic residues" evidence="1">
    <location>
        <begin position="61"/>
        <end position="89"/>
    </location>
</feature>
<feature type="region of interest" description="Disordered" evidence="1">
    <location>
        <begin position="992"/>
        <end position="1083"/>
    </location>
</feature>
<comment type="caution">
    <text evidence="2">The sequence shown here is derived from an EMBL/GenBank/DDBJ whole genome shotgun (WGS) entry which is preliminary data.</text>
</comment>
<feature type="compositionally biased region" description="Low complexity" evidence="1">
    <location>
        <begin position="802"/>
        <end position="816"/>
    </location>
</feature>
<feature type="compositionally biased region" description="Low complexity" evidence="1">
    <location>
        <begin position="1011"/>
        <end position="1022"/>
    </location>
</feature>
<proteinExistence type="predicted"/>
<evidence type="ECO:0000313" key="2">
    <source>
        <dbReference type="EMBL" id="KAK9818621.1"/>
    </source>
</evidence>
<gene>
    <name evidence="2" type="ORF">WJX74_003086</name>
</gene>
<feature type="compositionally biased region" description="Low complexity" evidence="1">
    <location>
        <begin position="497"/>
        <end position="513"/>
    </location>
</feature>
<dbReference type="PANTHER" id="PTHR24216:SF8">
    <property type="entry name" value="PAXILLIN, ISOFORM F"/>
    <property type="match status" value="1"/>
</dbReference>
<dbReference type="EMBL" id="JALJOS010000058">
    <property type="protein sequence ID" value="KAK9818621.1"/>
    <property type="molecule type" value="Genomic_DNA"/>
</dbReference>
<feature type="region of interest" description="Disordered" evidence="1">
    <location>
        <begin position="618"/>
        <end position="854"/>
    </location>
</feature>
<organism evidence="2 3">
    <name type="scientific">Apatococcus lobatus</name>
    <dbReference type="NCBI Taxonomy" id="904363"/>
    <lineage>
        <taxon>Eukaryota</taxon>
        <taxon>Viridiplantae</taxon>
        <taxon>Chlorophyta</taxon>
        <taxon>core chlorophytes</taxon>
        <taxon>Trebouxiophyceae</taxon>
        <taxon>Chlorellales</taxon>
        <taxon>Chlorellaceae</taxon>
        <taxon>Apatococcus</taxon>
    </lineage>
</organism>
<feature type="compositionally biased region" description="Polar residues" evidence="1">
    <location>
        <begin position="649"/>
        <end position="658"/>
    </location>
</feature>
<protein>
    <submittedName>
        <fullName evidence="2">Uncharacterized protein</fullName>
    </submittedName>
</protein>
<feature type="compositionally biased region" description="Polar residues" evidence="1">
    <location>
        <begin position="1036"/>
        <end position="1046"/>
    </location>
</feature>
<feature type="region of interest" description="Disordered" evidence="1">
    <location>
        <begin position="871"/>
        <end position="902"/>
    </location>
</feature>
<sequence length="1637" mass="177167">MRAVNWPPSGKVSRTARTTAQYEPYYLDTGDEDSDSDGGMPTLQESDDDSEESEDDDAEPPNERTLEHLKDFMRRHRGDIDPSHGKRPETPGLKRGFLARPPSSASSSSRSAVSSAPGLTTSAQAKDSQGMCNWLKAQFTLPLLQYARESNEKIMQQCLENVRSHVVSHAFSMILAGGSACACLPYAQASVYAAFLTAFARIMRSQLADGNLLEAGDLTMRAGCVTSGAVKLLRAPFDPDIKRPHLLCKLVGQTLGRLVNQGLLQLNWTAQIIAQHQASLSPEHLTRSTVYKNSWQTLLFMLECVHDDKGLPFLEAKWFDCNVDFRAQLPKDLCGNSTSNEAKVLKEFGFEKLEPLLRFKPPPAEGVRIWQSTLQMLHSANGDPPAIVEEGLDQRLAAFHIRMNPYEDDRGSGACSIDKSGSVSVYVNPDLPPGERPAIPDFFELQNMGIPIEQLDPALRTEQQSIADTVEMERVQQKQTEKNRKKRHKRKAKAAAERQAVQASDASPDSPSPELHEAGAQPLVDIASLQYRNATPAPLGAHQQGPMKPASQQFITSSDLIRPSPADADVRLESDEEEEEEGGSEGNELQSATRSRPMPELENSFALLDVLDAADSSWAHSSPRSSRAQPVPVPGVSSPQVPGPAAKGSPSTRASSPDHQAHDSLVGKPRAVVSSSGRPQPEWVNAAANPSNTPGHGQSASSLAEPQSHTPQQGRPYSAPTHSANRRAAPPTSALKPSSIQASGDVMGAHGLHDATQLQPDSEGQSTPIMASSDEPANATSAERSGTPLTDPPRAQQNATRASSAPLSKAPPSQAADGAGPAAGRSPAHSSIRESTTPTRTGAMRSRQGPAGYAAASVLDSEHMQAVALKGHGPERPKSGPAPSASMGRVQHAASAPPAAAESIPTAPARLVGAGPQSNPAGVARPWRLVVQDLNIAKSTGDVAVMEAAIKKAVVWLSTAAGLQAPGVAQMRGALKEAKEWTRRVKQASHSVVDGSSIHGQHPGQQVKLDNPANAARPANSRVPPPPPPRHVPHISVQSSQRQTSADAAAVVSNHSRPTSHASRGTQVSQNRTARQEELYEKSSAQILQPERMCNLSNSSATSLKIDEDENLCVICMERKHSQAQQVREHRVKSVSQRQQRIAELGPCPDTSQEQTVWDKRKQEVEQQLELELQSERLVTEGLEDAWEKFQEREKLKKLREQLLESGAANGSLPLPAGPGSADAAPWDGLYITPLQGGGWQPQPGIPSSYQPPESVPSASDVPIKLCRRCNQQKPVTDFYHSRANADGYDGRCKACDAVQCAMRRKKKPRIENPTVSEKPCRRCGLMKPQSNFYRNKTNADGLYNNCKACFTEDAQLRRERLAPLEERTVSHKTCKRCNEDKPSSEFYRNRLMADGLYSHCKSCYSAAATERSEQREVAPEKQCRRCRETKRAVDFYQSKMTADGLQSYCKACYASAAATRRRQNASSRADPDSDLPGDLSPEQLQHMQGGAGLLMTGLEGMNLGGPLGQLQPHEALAHMAGHLPHMVSISSHQMQMPHMIQMHPVHDQMQMLQIPASQLPQLPSLGQSLPQLTSLGHLSSSLPGHSGGMQPQPYHMGVLHQSNGLRMQQVPVSLPEGMTSMSAAGSFMKPEGPTQL</sequence>
<feature type="compositionally biased region" description="Low complexity" evidence="1">
    <location>
        <begin position="893"/>
        <end position="902"/>
    </location>
</feature>
<feature type="compositionally biased region" description="Polar residues" evidence="1">
    <location>
        <begin position="1053"/>
        <end position="1073"/>
    </location>
</feature>
<reference evidence="2 3" key="1">
    <citation type="journal article" date="2024" name="Nat. Commun.">
        <title>Phylogenomics reveals the evolutionary origins of lichenization in chlorophyte algae.</title>
        <authorList>
            <person name="Puginier C."/>
            <person name="Libourel C."/>
            <person name="Otte J."/>
            <person name="Skaloud P."/>
            <person name="Haon M."/>
            <person name="Grisel S."/>
            <person name="Petersen M."/>
            <person name="Berrin J.G."/>
            <person name="Delaux P.M."/>
            <person name="Dal Grande F."/>
            <person name="Keller J."/>
        </authorList>
    </citation>
    <scope>NUCLEOTIDE SEQUENCE [LARGE SCALE GENOMIC DNA]</scope>
    <source>
        <strain evidence="2 3">SAG 2145</strain>
    </source>
</reference>
<feature type="region of interest" description="Disordered" evidence="1">
    <location>
        <begin position="536"/>
        <end position="597"/>
    </location>
</feature>
<feature type="compositionally biased region" description="Acidic residues" evidence="1">
    <location>
        <begin position="574"/>
        <end position="583"/>
    </location>
</feature>
<name>A0AAW1PY55_9CHLO</name>
<feature type="compositionally biased region" description="Basic and acidic residues" evidence="1">
    <location>
        <begin position="471"/>
        <end position="482"/>
    </location>
</feature>
<feature type="compositionally biased region" description="Polar residues" evidence="1">
    <location>
        <begin position="778"/>
        <end position="788"/>
    </location>
</feature>
<accession>A0AAW1PY55</accession>
<feature type="compositionally biased region" description="Low complexity" evidence="1">
    <location>
        <begin position="618"/>
        <end position="644"/>
    </location>
</feature>
<dbReference type="PANTHER" id="PTHR24216">
    <property type="entry name" value="PAXILLIN-RELATED"/>
    <property type="match status" value="1"/>
</dbReference>
<evidence type="ECO:0000256" key="1">
    <source>
        <dbReference type="SAM" id="MobiDB-lite"/>
    </source>
</evidence>